<name>A0A4C1SWF3_EUMVA</name>
<organism evidence="2 3">
    <name type="scientific">Eumeta variegata</name>
    <name type="common">Bagworm moth</name>
    <name type="synonym">Eumeta japonica</name>
    <dbReference type="NCBI Taxonomy" id="151549"/>
    <lineage>
        <taxon>Eukaryota</taxon>
        <taxon>Metazoa</taxon>
        <taxon>Ecdysozoa</taxon>
        <taxon>Arthropoda</taxon>
        <taxon>Hexapoda</taxon>
        <taxon>Insecta</taxon>
        <taxon>Pterygota</taxon>
        <taxon>Neoptera</taxon>
        <taxon>Endopterygota</taxon>
        <taxon>Lepidoptera</taxon>
        <taxon>Glossata</taxon>
        <taxon>Ditrysia</taxon>
        <taxon>Tineoidea</taxon>
        <taxon>Psychidae</taxon>
        <taxon>Oiketicinae</taxon>
        <taxon>Eumeta</taxon>
    </lineage>
</organism>
<evidence type="ECO:0000313" key="2">
    <source>
        <dbReference type="EMBL" id="GBP06573.1"/>
    </source>
</evidence>
<dbReference type="AlphaFoldDB" id="A0A4C1SWF3"/>
<feature type="transmembrane region" description="Helical" evidence="1">
    <location>
        <begin position="65"/>
        <end position="83"/>
    </location>
</feature>
<accession>A0A4C1SWF3</accession>
<keyword evidence="3" id="KW-1185">Reference proteome</keyword>
<keyword evidence="1" id="KW-0812">Transmembrane</keyword>
<evidence type="ECO:0000313" key="3">
    <source>
        <dbReference type="Proteomes" id="UP000299102"/>
    </source>
</evidence>
<dbReference type="EMBL" id="BGZK01004058">
    <property type="protein sequence ID" value="GBP06573.1"/>
    <property type="molecule type" value="Genomic_DNA"/>
</dbReference>
<evidence type="ECO:0000256" key="1">
    <source>
        <dbReference type="SAM" id="Phobius"/>
    </source>
</evidence>
<protein>
    <submittedName>
        <fullName evidence="2">Uncharacterized protein</fullName>
    </submittedName>
</protein>
<keyword evidence="1" id="KW-1133">Transmembrane helix</keyword>
<proteinExistence type="predicted"/>
<comment type="caution">
    <text evidence="2">The sequence shown here is derived from an EMBL/GenBank/DDBJ whole genome shotgun (WGS) entry which is preliminary data.</text>
</comment>
<gene>
    <name evidence="2" type="ORF">EVAR_69337_1</name>
</gene>
<reference evidence="2 3" key="1">
    <citation type="journal article" date="2019" name="Commun. Biol.">
        <title>The bagworm genome reveals a unique fibroin gene that provides high tensile strength.</title>
        <authorList>
            <person name="Kono N."/>
            <person name="Nakamura H."/>
            <person name="Ohtoshi R."/>
            <person name="Tomita M."/>
            <person name="Numata K."/>
            <person name="Arakawa K."/>
        </authorList>
    </citation>
    <scope>NUCLEOTIDE SEQUENCE [LARGE SCALE GENOMIC DNA]</scope>
</reference>
<dbReference type="Proteomes" id="UP000299102">
    <property type="component" value="Unassembled WGS sequence"/>
</dbReference>
<sequence>MGMTNALSAADAALEKALNKEIERQLVVIIVTVQAIPKMIIGDGTEMNQIIPGDRRPKNVAIRRLDTVVTVTILVLILDLLILPHRRQ</sequence>
<keyword evidence="1" id="KW-0472">Membrane</keyword>